<comment type="caution">
    <text evidence="1">The sequence shown here is derived from an EMBL/GenBank/DDBJ whole genome shotgun (WGS) entry which is preliminary data.</text>
</comment>
<name>A0A5B7EIX8_PORTR</name>
<organism evidence="1 2">
    <name type="scientific">Portunus trituberculatus</name>
    <name type="common">Swimming crab</name>
    <name type="synonym">Neptunus trituberculatus</name>
    <dbReference type="NCBI Taxonomy" id="210409"/>
    <lineage>
        <taxon>Eukaryota</taxon>
        <taxon>Metazoa</taxon>
        <taxon>Ecdysozoa</taxon>
        <taxon>Arthropoda</taxon>
        <taxon>Crustacea</taxon>
        <taxon>Multicrustacea</taxon>
        <taxon>Malacostraca</taxon>
        <taxon>Eumalacostraca</taxon>
        <taxon>Eucarida</taxon>
        <taxon>Decapoda</taxon>
        <taxon>Pleocyemata</taxon>
        <taxon>Brachyura</taxon>
        <taxon>Eubrachyura</taxon>
        <taxon>Portunoidea</taxon>
        <taxon>Portunidae</taxon>
        <taxon>Portuninae</taxon>
        <taxon>Portunus</taxon>
    </lineage>
</organism>
<evidence type="ECO:0000313" key="1">
    <source>
        <dbReference type="EMBL" id="MPC33318.1"/>
    </source>
</evidence>
<protein>
    <submittedName>
        <fullName evidence="1">Uncharacterized protein</fullName>
    </submittedName>
</protein>
<keyword evidence="2" id="KW-1185">Reference proteome</keyword>
<accession>A0A5B7EIX8</accession>
<sequence length="198" mass="21630">MYYSGGRGGTHRCLHLVPRGTVRCRSRALVPSHSPPPHIPRYLTLLTLHTGYPVGAPPNRGQFLRHPFLFRSASLPLQCILTAPSTPAPCSQSAEPGCGKMPQSRHCRIRRKGTRAGGCPGHTSPPHLLLHDPAVMGVGPTSTQRLLLYQPLLRRAVVDTEDDKLLFNVALSMMKVTIRCCLLPLSMFTGGRTSRPTS</sequence>
<dbReference type="Proteomes" id="UP000324222">
    <property type="component" value="Unassembled WGS sequence"/>
</dbReference>
<gene>
    <name evidence="1" type="ORF">E2C01_026662</name>
</gene>
<evidence type="ECO:0000313" key="2">
    <source>
        <dbReference type="Proteomes" id="UP000324222"/>
    </source>
</evidence>
<dbReference type="AlphaFoldDB" id="A0A5B7EIX8"/>
<reference evidence="1 2" key="1">
    <citation type="submission" date="2019-05" db="EMBL/GenBank/DDBJ databases">
        <title>Another draft genome of Portunus trituberculatus and its Hox gene families provides insights of decapod evolution.</title>
        <authorList>
            <person name="Jeong J.-H."/>
            <person name="Song I."/>
            <person name="Kim S."/>
            <person name="Choi T."/>
            <person name="Kim D."/>
            <person name="Ryu S."/>
            <person name="Kim W."/>
        </authorList>
    </citation>
    <scope>NUCLEOTIDE SEQUENCE [LARGE SCALE GENOMIC DNA]</scope>
    <source>
        <tissue evidence="1">Muscle</tissue>
    </source>
</reference>
<dbReference type="EMBL" id="VSRR010002805">
    <property type="protein sequence ID" value="MPC33318.1"/>
    <property type="molecule type" value="Genomic_DNA"/>
</dbReference>
<proteinExistence type="predicted"/>